<organism evidence="1 2">
    <name type="scientific">Flavobacterium frigoris (strain PS1)</name>
    <dbReference type="NCBI Taxonomy" id="1086011"/>
    <lineage>
        <taxon>Bacteria</taxon>
        <taxon>Pseudomonadati</taxon>
        <taxon>Bacteroidota</taxon>
        <taxon>Flavobacteriia</taxon>
        <taxon>Flavobacteriales</taxon>
        <taxon>Flavobacteriaceae</taxon>
        <taxon>Flavobacterium</taxon>
    </lineage>
</organism>
<accession>H7FVP9</accession>
<dbReference type="STRING" id="1086011.HJ01_03274"/>
<evidence type="ECO:0000313" key="2">
    <source>
        <dbReference type="Proteomes" id="UP000005566"/>
    </source>
</evidence>
<dbReference type="Proteomes" id="UP000005566">
    <property type="component" value="Unassembled WGS sequence"/>
</dbReference>
<dbReference type="EMBL" id="AHKF01000025">
    <property type="protein sequence ID" value="EIA07471.1"/>
    <property type="molecule type" value="Genomic_DNA"/>
</dbReference>
<keyword evidence="2" id="KW-1185">Reference proteome</keyword>
<evidence type="ECO:0000313" key="1">
    <source>
        <dbReference type="EMBL" id="EIA07471.1"/>
    </source>
</evidence>
<dbReference type="RefSeq" id="WP_007139451.1">
    <property type="nucleotide sequence ID" value="NZ_AHKF01000025.1"/>
</dbReference>
<name>H7FVP9_FLAFP</name>
<gene>
    <name evidence="1" type="ORF">HJ01_03274</name>
</gene>
<comment type="caution">
    <text evidence="1">The sequence shown here is derived from an EMBL/GenBank/DDBJ whole genome shotgun (WGS) entry which is preliminary data.</text>
</comment>
<dbReference type="OrthoDB" id="9808095at2"/>
<reference evidence="1 2" key="1">
    <citation type="journal article" date="2014" name="Acta Crystallogr. D">
        <title>Structure-based characterization and antifreeze properties of a hyperactive ice-binding protein from the Antarctic bacterium Flavobacterium frigoris PS1.</title>
        <authorList>
            <person name="Do H."/>
            <person name="Kim S.J."/>
            <person name="Kim H.J."/>
            <person name="Lee J.H."/>
        </authorList>
    </citation>
    <scope>NUCLEOTIDE SEQUENCE [LARGE SCALE GENOMIC DNA]</scope>
    <source>
        <strain evidence="1 2">PS1</strain>
    </source>
</reference>
<sequence>MSLIIKIVCPEGIITASDTREVYSTIDEVNGKKKYINHKDEIEKSFLKNKISIAIAGNAFIGKKQIKDFFTDFLINLNVEIKHDQLINEISNLYKDTCKHSTSYFVSFYDEINQNSKYRNYFKFEPLVFCFNTKEMSLKRLNEDEDGFTFGIFWGGESDRISKSLLEKRTNIDTNLLTIETSIELIKNIFKEVGADFIKNKEYPTISEQFDITIQTLDKTEIIRNFQ</sequence>
<dbReference type="AlphaFoldDB" id="H7FVP9"/>
<proteinExistence type="predicted"/>
<protein>
    <submittedName>
        <fullName evidence="1">Uncharacterized protein</fullName>
    </submittedName>
</protein>
<dbReference type="PATRIC" id="fig|1086011.3.peg.3207"/>